<name>A0A212AET6_9RHOB</name>
<sequence length="75" mass="7773">MITDSDIAHIDKIERAVSFAYTASGLVTAARLALESNTGASQGEGAEWAVALTLELAEVFMGASIDGMELAGMKP</sequence>
<gene>
    <name evidence="1" type="ORF">CDV49_03505</name>
</gene>
<dbReference type="OrthoDB" id="7874168at2"/>
<keyword evidence="2" id="KW-1185">Reference proteome</keyword>
<organism evidence="1 2">
    <name type="scientific">Haematobacter genomosp. 1</name>
    <dbReference type="NCBI Taxonomy" id="366618"/>
    <lineage>
        <taxon>Bacteria</taxon>
        <taxon>Pseudomonadati</taxon>
        <taxon>Pseudomonadota</taxon>
        <taxon>Alphaproteobacteria</taxon>
        <taxon>Rhodobacterales</taxon>
        <taxon>Paracoccaceae</taxon>
        <taxon>Haematobacter</taxon>
    </lineage>
</organism>
<proteinExistence type="predicted"/>
<comment type="caution">
    <text evidence="1">The sequence shown here is derived from an EMBL/GenBank/DDBJ whole genome shotgun (WGS) entry which is preliminary data.</text>
</comment>
<evidence type="ECO:0000313" key="1">
    <source>
        <dbReference type="EMBL" id="OWJ79863.1"/>
    </source>
</evidence>
<dbReference type="EMBL" id="NIPW01000006">
    <property type="protein sequence ID" value="OWJ79863.1"/>
    <property type="molecule type" value="Genomic_DNA"/>
</dbReference>
<dbReference type="AlphaFoldDB" id="A0A212AET6"/>
<accession>A0A212AET6</accession>
<protein>
    <submittedName>
        <fullName evidence="1">Uncharacterized protein</fullName>
    </submittedName>
</protein>
<evidence type="ECO:0000313" key="2">
    <source>
        <dbReference type="Proteomes" id="UP000196878"/>
    </source>
</evidence>
<dbReference type="RefSeq" id="WP_088214205.1">
    <property type="nucleotide sequence ID" value="NZ_NIPW01000006.1"/>
</dbReference>
<dbReference type="Proteomes" id="UP000196878">
    <property type="component" value="Unassembled WGS sequence"/>
</dbReference>
<reference evidence="1 2" key="1">
    <citation type="submission" date="2016-12" db="EMBL/GenBank/DDBJ databases">
        <title>Comparison of Traditional DNA-DNA Hybridization with In Silico Genomic Analysis.</title>
        <authorList>
            <person name="Nicholson A.C."/>
            <person name="Humrighouse B.W."/>
            <person name="Graziano J."/>
            <person name="Lasker B."/>
            <person name="Whitney A.M."/>
            <person name="Mcquiston J.R."/>
        </authorList>
    </citation>
    <scope>NUCLEOTIDE SEQUENCE [LARGE SCALE GENOMIC DNA]</scope>
    <source>
        <strain evidence="1 2">H2240</strain>
    </source>
</reference>